<feature type="compositionally biased region" description="Low complexity" evidence="4">
    <location>
        <begin position="538"/>
        <end position="552"/>
    </location>
</feature>
<dbReference type="SMART" id="SM00320">
    <property type="entry name" value="WD40"/>
    <property type="match status" value="6"/>
</dbReference>
<dbReference type="PROSITE" id="PS50082">
    <property type="entry name" value="WD_REPEATS_2"/>
    <property type="match status" value="1"/>
</dbReference>
<evidence type="ECO:0000256" key="3">
    <source>
        <dbReference type="PROSITE-ProRule" id="PRU00221"/>
    </source>
</evidence>
<keyword evidence="2" id="KW-0677">Repeat</keyword>
<feature type="region of interest" description="Disordered" evidence="4">
    <location>
        <begin position="340"/>
        <end position="360"/>
    </location>
</feature>
<feature type="region of interest" description="Disordered" evidence="4">
    <location>
        <begin position="269"/>
        <end position="298"/>
    </location>
</feature>
<dbReference type="EMBL" id="KQ241640">
    <property type="protein sequence ID" value="KNC86686.1"/>
    <property type="molecule type" value="Genomic_DNA"/>
</dbReference>
<dbReference type="SUPFAM" id="SSF50978">
    <property type="entry name" value="WD40 repeat-like"/>
    <property type="match status" value="1"/>
</dbReference>
<dbReference type="InterPro" id="IPR051350">
    <property type="entry name" value="WD_repeat-ST_regulator"/>
</dbReference>
<dbReference type="InterPro" id="IPR015943">
    <property type="entry name" value="WD40/YVTN_repeat-like_dom_sf"/>
</dbReference>
<dbReference type="InterPro" id="IPR036322">
    <property type="entry name" value="WD40_repeat_dom_sf"/>
</dbReference>
<dbReference type="Pfam" id="PF00400">
    <property type="entry name" value="WD40"/>
    <property type="match status" value="1"/>
</dbReference>
<name>A0A0L0GCS2_9EUKA</name>
<sequence length="897" mass="96177">MLALKRQILSQDESEVNQARLAQAGMNPVFYAHRRSQLLSDTLCVAPLNNTKENTKAESKRRDKQYERTVRFARSEYVVVRSRILQHRYAKYVKSAGPEPENKPSVKVGENDAVDVIDTSSGDMEYVLGNKGTPRRAANEALSEQKVAARSVHGRVRDNTLSPMNSASDGNLARSYGFRKGFELDVIRSEETLTLSGQHIPADTPHEQSSLRAPMPIKTTTSTDNTKGTHQDDTGTGVPHLGTHTSRPQYSAHRRIENSQSFAGTFRSYRSLNSPTHSDPHSPLGNGNTSQRGFGINESSIGAAGSAISSNSSGVLTRSGRSESRLLGVSQNDADLSLSLKPTSASAKTNRSKTVSVDTQGGTHAGAGIWSPSSMQALATHGLSAGHFPAAGGGGTHERIRTTRITMDETSVDSSMSIFSVGVDPVLNNNSSRHPSKLDSPHRRTLSDFSGSSVAAREQSPAQTLKRKQAISVLNYYSFYDSARQHQGREGYHEKPTHTLDALHDAPISCIKFSRVAPSSAETKSRRRAQPSDNNMHSNSSSSYNNTAAYSTGTQRPQPSARGEDAHGPCESEYTLAVAAMNGKISIVRVASGARTCELLHTLEGHSQGVTDLAWLITGELLVSVSLDKTFRVWQVDTGNTLTTVKVGEPVLTCALNPINNNWLVLGTAMGSVRTYNCSLGKPVRGGKMDSSQGINGDIRCLCFNESGTIVWSGSSNGVVHAFGFDPFTGAMTALMRVIIAEKTAITSMSYTPAWRLRPYSTKDTPAPMLLLSVSNNTAVLLHVMDEKAGLVKQKRSFAVAHTSVSVKAGSIFCNQQQGTGGADSADLPGSGACIASGSETGQVYIFDTASKRTVCTLGVNDGVAAQVVGWNRDQTVLAMGNAKGAVMFWYRTGVAS</sequence>
<dbReference type="PANTHER" id="PTHR22838">
    <property type="entry name" value="WD REPEAT PROTEIN 26-RELATED"/>
    <property type="match status" value="1"/>
</dbReference>
<feature type="region of interest" description="Disordered" evidence="4">
    <location>
        <begin position="517"/>
        <end position="568"/>
    </location>
</feature>
<dbReference type="RefSeq" id="XP_014160588.1">
    <property type="nucleotide sequence ID" value="XM_014305113.1"/>
</dbReference>
<dbReference type="GO" id="GO:1990841">
    <property type="term" value="F:promoter-specific chromatin binding"/>
    <property type="evidence" value="ECO:0007669"/>
    <property type="project" value="TreeGrafter"/>
</dbReference>
<dbReference type="EMBL" id="KQ241640">
    <property type="protein sequence ID" value="KNC86687.1"/>
    <property type="molecule type" value="Genomic_DNA"/>
</dbReference>
<organism evidence="5 6">
    <name type="scientific">Sphaeroforma arctica JP610</name>
    <dbReference type="NCBI Taxonomy" id="667725"/>
    <lineage>
        <taxon>Eukaryota</taxon>
        <taxon>Ichthyosporea</taxon>
        <taxon>Ichthyophonida</taxon>
        <taxon>Sphaeroforma</taxon>
    </lineage>
</organism>
<feature type="compositionally biased region" description="Basic and acidic residues" evidence="4">
    <location>
        <begin position="436"/>
        <end position="446"/>
    </location>
</feature>
<dbReference type="PROSITE" id="PS50294">
    <property type="entry name" value="WD_REPEATS_REGION"/>
    <property type="match status" value="1"/>
</dbReference>
<keyword evidence="1 3" id="KW-0853">WD repeat</keyword>
<evidence type="ECO:0000256" key="4">
    <source>
        <dbReference type="SAM" id="MobiDB-lite"/>
    </source>
</evidence>
<dbReference type="AlphaFoldDB" id="A0A0L0GCS2"/>
<dbReference type="eggNOG" id="KOG0266">
    <property type="taxonomic scope" value="Eukaryota"/>
</dbReference>
<reference evidence="5 6" key="1">
    <citation type="submission" date="2011-02" db="EMBL/GenBank/DDBJ databases">
        <title>The Genome Sequence of Sphaeroforma arctica JP610.</title>
        <authorList>
            <consortium name="The Broad Institute Genome Sequencing Platform"/>
            <person name="Russ C."/>
            <person name="Cuomo C."/>
            <person name="Young S.K."/>
            <person name="Zeng Q."/>
            <person name="Gargeya S."/>
            <person name="Alvarado L."/>
            <person name="Berlin A."/>
            <person name="Chapman S.B."/>
            <person name="Chen Z."/>
            <person name="Freedman E."/>
            <person name="Gellesch M."/>
            <person name="Goldberg J."/>
            <person name="Griggs A."/>
            <person name="Gujja S."/>
            <person name="Heilman E."/>
            <person name="Heiman D."/>
            <person name="Howarth C."/>
            <person name="Mehta T."/>
            <person name="Neiman D."/>
            <person name="Pearson M."/>
            <person name="Roberts A."/>
            <person name="Saif S."/>
            <person name="Shea T."/>
            <person name="Shenoy N."/>
            <person name="Sisk P."/>
            <person name="Stolte C."/>
            <person name="Sykes S."/>
            <person name="White J."/>
            <person name="Yandava C."/>
            <person name="Burger G."/>
            <person name="Gray M.W."/>
            <person name="Holland P.W.H."/>
            <person name="King N."/>
            <person name="Lang F.B.F."/>
            <person name="Roger A.J."/>
            <person name="Ruiz-Trillo I."/>
            <person name="Haas B."/>
            <person name="Nusbaum C."/>
            <person name="Birren B."/>
        </authorList>
    </citation>
    <scope>NUCLEOTIDE SEQUENCE [LARGE SCALE GENOMIC DNA]</scope>
    <source>
        <strain evidence="5 6">JP610</strain>
    </source>
</reference>
<dbReference type="RefSeq" id="XP_014160589.1">
    <property type="nucleotide sequence ID" value="XM_014305114.1"/>
</dbReference>
<dbReference type="Gene3D" id="2.130.10.10">
    <property type="entry name" value="YVTN repeat-like/Quinoprotein amine dehydrogenase"/>
    <property type="match status" value="2"/>
</dbReference>
<dbReference type="PANTHER" id="PTHR22838:SF4">
    <property type="entry name" value="WD REPEAT-CONTAINING PROTEIN 13"/>
    <property type="match status" value="1"/>
</dbReference>
<protein>
    <submittedName>
        <fullName evidence="5">Uncharacterized protein</fullName>
    </submittedName>
</protein>
<accession>A0A0L0GCS2</accession>
<dbReference type="GeneID" id="25901659"/>
<dbReference type="GO" id="GO:0005634">
    <property type="term" value="C:nucleus"/>
    <property type="evidence" value="ECO:0007669"/>
    <property type="project" value="TreeGrafter"/>
</dbReference>
<dbReference type="InterPro" id="IPR001680">
    <property type="entry name" value="WD40_rpt"/>
</dbReference>
<proteinExistence type="predicted"/>
<dbReference type="Proteomes" id="UP000054560">
    <property type="component" value="Unassembled WGS sequence"/>
</dbReference>
<feature type="repeat" description="WD" evidence="3">
    <location>
        <begin position="603"/>
        <end position="644"/>
    </location>
</feature>
<feature type="region of interest" description="Disordered" evidence="4">
    <location>
        <begin position="430"/>
        <end position="466"/>
    </location>
</feature>
<dbReference type="STRING" id="667725.A0A0L0GCS2"/>
<evidence type="ECO:0000256" key="1">
    <source>
        <dbReference type="ARBA" id="ARBA00022574"/>
    </source>
</evidence>
<keyword evidence="6" id="KW-1185">Reference proteome</keyword>
<evidence type="ECO:0000256" key="2">
    <source>
        <dbReference type="ARBA" id="ARBA00022737"/>
    </source>
</evidence>
<gene>
    <name evidence="5" type="ORF">SARC_01155</name>
</gene>
<evidence type="ECO:0000313" key="6">
    <source>
        <dbReference type="Proteomes" id="UP000054560"/>
    </source>
</evidence>
<evidence type="ECO:0000313" key="5">
    <source>
        <dbReference type="EMBL" id="KNC86686.1"/>
    </source>
</evidence>
<feature type="region of interest" description="Disordered" evidence="4">
    <location>
        <begin position="195"/>
        <end position="253"/>
    </location>
</feature>
<dbReference type="OrthoDB" id="1932312at2759"/>